<accession>A0AC58TWM7</accession>
<proteinExistence type="predicted"/>
<keyword evidence="1" id="KW-1185">Reference proteome</keyword>
<dbReference type="RefSeq" id="XP_075101641.1">
    <property type="nucleotide sequence ID" value="XM_075245540.1"/>
</dbReference>
<evidence type="ECO:0000313" key="2">
    <source>
        <dbReference type="RefSeq" id="XP_075101641.1"/>
    </source>
</evidence>
<evidence type="ECO:0000313" key="1">
    <source>
        <dbReference type="Proteomes" id="UP000790787"/>
    </source>
</evidence>
<sequence>MEPFVSKDKVEGYMRFLGFHNCIANENGKIWCFWTIGCQTTIAANEEQQITVNFKDNTDEVGVFVNVVYAKSSSNERRDLWHSLEITSNLVICPWCVGEDFNAILDEEEKLGGRPYRASRSFDFALYIKHCDLVDAGYIGETHTWCNNRRARKRIWKRLDRILINDLWIQRFQSNSVRHLVRTCSDHRPLLMKCHAGQQQVIKYFRFLDFWVEQTSFKDLVRATWMTEIRGNPLWRLQQKLKLLSKALSHWSKEVVGDVFLKISEWETRVQRLEEIDFSTNDAQSRKNLNKAHAEYISLVLQCIPRCISDEENFLLTVIPEEEEIKETIFSMNPSSSAGPDGYNGTFYQR</sequence>
<organism evidence="1 2">
    <name type="scientific">Nicotiana tabacum</name>
    <name type="common">Common tobacco</name>
    <dbReference type="NCBI Taxonomy" id="4097"/>
    <lineage>
        <taxon>Eukaryota</taxon>
        <taxon>Viridiplantae</taxon>
        <taxon>Streptophyta</taxon>
        <taxon>Embryophyta</taxon>
        <taxon>Tracheophyta</taxon>
        <taxon>Spermatophyta</taxon>
        <taxon>Magnoliopsida</taxon>
        <taxon>eudicotyledons</taxon>
        <taxon>Gunneridae</taxon>
        <taxon>Pentapetalae</taxon>
        <taxon>asterids</taxon>
        <taxon>lamiids</taxon>
        <taxon>Solanales</taxon>
        <taxon>Solanaceae</taxon>
        <taxon>Nicotianoideae</taxon>
        <taxon>Nicotianeae</taxon>
        <taxon>Nicotiana</taxon>
    </lineage>
</organism>
<gene>
    <name evidence="2" type="primary">LOC142177078</name>
</gene>
<reference evidence="2" key="2">
    <citation type="submission" date="2025-08" db="UniProtKB">
        <authorList>
            <consortium name="RefSeq"/>
        </authorList>
    </citation>
    <scope>IDENTIFICATION</scope>
    <source>
        <tissue evidence="2">Leaf</tissue>
    </source>
</reference>
<name>A0AC58TWM7_TOBAC</name>
<dbReference type="Proteomes" id="UP000790787">
    <property type="component" value="Chromosome 23"/>
</dbReference>
<reference evidence="1" key="1">
    <citation type="journal article" date="2014" name="Nat. Commun.">
        <title>The tobacco genome sequence and its comparison with those of tomato and potato.</title>
        <authorList>
            <person name="Sierro N."/>
            <person name="Battey J.N."/>
            <person name="Ouadi S."/>
            <person name="Bakaher N."/>
            <person name="Bovet L."/>
            <person name="Willig A."/>
            <person name="Goepfert S."/>
            <person name="Peitsch M.C."/>
            <person name="Ivanov N.V."/>
        </authorList>
    </citation>
    <scope>NUCLEOTIDE SEQUENCE [LARGE SCALE GENOMIC DNA]</scope>
</reference>
<protein>
    <submittedName>
        <fullName evidence="2">Uncharacterized protein LOC142177078</fullName>
    </submittedName>
</protein>